<evidence type="ECO:0000313" key="4">
    <source>
        <dbReference type="Proteomes" id="UP001177023"/>
    </source>
</evidence>
<evidence type="ECO:0000259" key="2">
    <source>
        <dbReference type="Pfam" id="PF01683"/>
    </source>
</evidence>
<feature type="chain" id="PRO_5041403224" description="EB domain-containing protein" evidence="1">
    <location>
        <begin position="20"/>
        <end position="79"/>
    </location>
</feature>
<reference evidence="3" key="1">
    <citation type="submission" date="2023-06" db="EMBL/GenBank/DDBJ databases">
        <authorList>
            <person name="Delattre M."/>
        </authorList>
    </citation>
    <scope>NUCLEOTIDE SEQUENCE</scope>
    <source>
        <strain evidence="3">AF72</strain>
    </source>
</reference>
<dbReference type="InterPro" id="IPR006149">
    <property type="entry name" value="EB_dom"/>
</dbReference>
<dbReference type="AlphaFoldDB" id="A0AA36CUY4"/>
<name>A0AA36CUY4_9BILA</name>
<protein>
    <recommendedName>
        <fullName evidence="2">EB domain-containing protein</fullName>
    </recommendedName>
</protein>
<proteinExistence type="predicted"/>
<comment type="caution">
    <text evidence="3">The sequence shown here is derived from an EMBL/GenBank/DDBJ whole genome shotgun (WGS) entry which is preliminary data.</text>
</comment>
<keyword evidence="4" id="KW-1185">Reference proteome</keyword>
<accession>A0AA36CUY4</accession>
<gene>
    <name evidence="3" type="ORF">MSPICULIGERA_LOCUS14128</name>
</gene>
<dbReference type="EMBL" id="CATQJA010002641">
    <property type="protein sequence ID" value="CAJ0575825.1"/>
    <property type="molecule type" value="Genomic_DNA"/>
</dbReference>
<evidence type="ECO:0000256" key="1">
    <source>
        <dbReference type="SAM" id="SignalP"/>
    </source>
</evidence>
<dbReference type="Proteomes" id="UP001177023">
    <property type="component" value="Unassembled WGS sequence"/>
</dbReference>
<feature type="signal peptide" evidence="1">
    <location>
        <begin position="1"/>
        <end position="19"/>
    </location>
</feature>
<feature type="domain" description="EB" evidence="2">
    <location>
        <begin position="18"/>
        <end position="56"/>
    </location>
</feature>
<feature type="non-terminal residue" evidence="3">
    <location>
        <position position="1"/>
    </location>
</feature>
<evidence type="ECO:0000313" key="3">
    <source>
        <dbReference type="EMBL" id="CAJ0575825.1"/>
    </source>
</evidence>
<organism evidence="3 4">
    <name type="scientific">Mesorhabditis spiculigera</name>
    <dbReference type="NCBI Taxonomy" id="96644"/>
    <lineage>
        <taxon>Eukaryota</taxon>
        <taxon>Metazoa</taxon>
        <taxon>Ecdysozoa</taxon>
        <taxon>Nematoda</taxon>
        <taxon>Chromadorea</taxon>
        <taxon>Rhabditida</taxon>
        <taxon>Rhabditina</taxon>
        <taxon>Rhabditomorpha</taxon>
        <taxon>Rhabditoidea</taxon>
        <taxon>Rhabditidae</taxon>
        <taxon>Mesorhabditinae</taxon>
        <taxon>Mesorhabditis</taxon>
    </lineage>
</organism>
<sequence length="79" mass="8633">MRLLVLLACFEVYFAVTEAARPGQSCSSVIHCEGDSVCIEGYCLCVEGMKKLQDLCVEPDVPTSDWRVESVGLAGYVEL</sequence>
<keyword evidence="1" id="KW-0732">Signal</keyword>
<dbReference type="Pfam" id="PF01683">
    <property type="entry name" value="EB"/>
    <property type="match status" value="1"/>
</dbReference>